<evidence type="ECO:0000256" key="5">
    <source>
        <dbReference type="ARBA" id="ARBA00038359"/>
    </source>
</evidence>
<evidence type="ECO:0000256" key="1">
    <source>
        <dbReference type="ARBA" id="ARBA00004141"/>
    </source>
</evidence>
<reference evidence="8" key="1">
    <citation type="submission" date="2023-06" db="EMBL/GenBank/DDBJ databases">
        <title>Conoideocrella luteorostrata (Hypocreales: Clavicipitaceae), a potential biocontrol fungus for elongate hemlock scale in United States Christmas tree production areas.</title>
        <authorList>
            <person name="Barrett H."/>
            <person name="Lovett B."/>
            <person name="Macias A.M."/>
            <person name="Stajich J.E."/>
            <person name="Kasson M.T."/>
        </authorList>
    </citation>
    <scope>NUCLEOTIDE SEQUENCE</scope>
    <source>
        <strain evidence="8">ARSEF 14590</strain>
    </source>
</reference>
<sequence length="148" mass="15634">MIWFGIAFIVVSYATLLAVWIAYSVPGPNDSGWGDPAFFTRVGQKTPGISVAFGVLGIVSDFYVISIPLTAISTLNLSSGKKIGVSALFATGLLACAFCVAGMPPRLDNYRATVVDGAPDPLWLSMPSYGLACVPNTFKFCSTPDVML</sequence>
<evidence type="ECO:0000313" key="9">
    <source>
        <dbReference type="Proteomes" id="UP001251528"/>
    </source>
</evidence>
<dbReference type="InterPro" id="IPR049326">
    <property type="entry name" value="Rhodopsin_dom_fungi"/>
</dbReference>
<dbReference type="InterPro" id="IPR052337">
    <property type="entry name" value="SAT4-like"/>
</dbReference>
<dbReference type="Proteomes" id="UP001251528">
    <property type="component" value="Unassembled WGS sequence"/>
</dbReference>
<keyword evidence="4 6" id="KW-0472">Membrane</keyword>
<evidence type="ECO:0000313" key="8">
    <source>
        <dbReference type="EMBL" id="KAK2591230.1"/>
    </source>
</evidence>
<dbReference type="EMBL" id="JASWJB010000352">
    <property type="protein sequence ID" value="KAK2591230.1"/>
    <property type="molecule type" value="Genomic_DNA"/>
</dbReference>
<keyword evidence="9" id="KW-1185">Reference proteome</keyword>
<evidence type="ECO:0000256" key="6">
    <source>
        <dbReference type="SAM" id="Phobius"/>
    </source>
</evidence>
<feature type="domain" description="Rhodopsin" evidence="7">
    <location>
        <begin position="3"/>
        <end position="110"/>
    </location>
</feature>
<dbReference type="Pfam" id="PF20684">
    <property type="entry name" value="Fung_rhodopsin"/>
    <property type="match status" value="1"/>
</dbReference>
<comment type="similarity">
    <text evidence="5">Belongs to the SAT4 family.</text>
</comment>
<keyword evidence="3 6" id="KW-1133">Transmembrane helix</keyword>
<accession>A0AAJ0CDS4</accession>
<gene>
    <name evidence="8" type="ORF">QQS21_011072</name>
</gene>
<evidence type="ECO:0000256" key="3">
    <source>
        <dbReference type="ARBA" id="ARBA00022989"/>
    </source>
</evidence>
<protein>
    <recommendedName>
        <fullName evidence="7">Rhodopsin domain-containing protein</fullName>
    </recommendedName>
</protein>
<organism evidence="8 9">
    <name type="scientific">Conoideocrella luteorostrata</name>
    <dbReference type="NCBI Taxonomy" id="1105319"/>
    <lineage>
        <taxon>Eukaryota</taxon>
        <taxon>Fungi</taxon>
        <taxon>Dikarya</taxon>
        <taxon>Ascomycota</taxon>
        <taxon>Pezizomycotina</taxon>
        <taxon>Sordariomycetes</taxon>
        <taxon>Hypocreomycetidae</taxon>
        <taxon>Hypocreales</taxon>
        <taxon>Clavicipitaceae</taxon>
        <taxon>Conoideocrella</taxon>
    </lineage>
</organism>
<feature type="transmembrane region" description="Helical" evidence="6">
    <location>
        <begin position="83"/>
        <end position="103"/>
    </location>
</feature>
<dbReference type="PANTHER" id="PTHR33048">
    <property type="entry name" value="PTH11-LIKE INTEGRAL MEMBRANE PROTEIN (AFU_ORTHOLOGUE AFUA_5G11245)"/>
    <property type="match status" value="1"/>
</dbReference>
<comment type="subcellular location">
    <subcellularLocation>
        <location evidence="1">Membrane</location>
        <topology evidence="1">Multi-pass membrane protein</topology>
    </subcellularLocation>
</comment>
<proteinExistence type="inferred from homology"/>
<evidence type="ECO:0000256" key="2">
    <source>
        <dbReference type="ARBA" id="ARBA00022692"/>
    </source>
</evidence>
<name>A0AAJ0CDS4_9HYPO</name>
<feature type="transmembrane region" description="Helical" evidence="6">
    <location>
        <begin position="48"/>
        <end position="71"/>
    </location>
</feature>
<dbReference type="GO" id="GO:0016020">
    <property type="term" value="C:membrane"/>
    <property type="evidence" value="ECO:0007669"/>
    <property type="project" value="UniProtKB-SubCell"/>
</dbReference>
<evidence type="ECO:0000259" key="7">
    <source>
        <dbReference type="Pfam" id="PF20684"/>
    </source>
</evidence>
<dbReference type="AlphaFoldDB" id="A0AAJ0CDS4"/>
<dbReference type="PANTHER" id="PTHR33048:SF158">
    <property type="entry name" value="MEMBRANE PROTEIN PTH11-LIKE, PUTATIVE-RELATED"/>
    <property type="match status" value="1"/>
</dbReference>
<comment type="caution">
    <text evidence="8">The sequence shown here is derived from an EMBL/GenBank/DDBJ whole genome shotgun (WGS) entry which is preliminary data.</text>
</comment>
<evidence type="ECO:0000256" key="4">
    <source>
        <dbReference type="ARBA" id="ARBA00023136"/>
    </source>
</evidence>
<keyword evidence="2 6" id="KW-0812">Transmembrane</keyword>